<protein>
    <submittedName>
        <fullName evidence="6">HTH-type transcriptional regulator CynR</fullName>
    </submittedName>
</protein>
<dbReference type="CDD" id="cd05466">
    <property type="entry name" value="PBP2_LTTR_substrate"/>
    <property type="match status" value="1"/>
</dbReference>
<evidence type="ECO:0000256" key="3">
    <source>
        <dbReference type="ARBA" id="ARBA00023125"/>
    </source>
</evidence>
<dbReference type="SUPFAM" id="SSF53850">
    <property type="entry name" value="Periplasmic binding protein-like II"/>
    <property type="match status" value="1"/>
</dbReference>
<evidence type="ECO:0000256" key="4">
    <source>
        <dbReference type="ARBA" id="ARBA00023163"/>
    </source>
</evidence>
<dbReference type="Gene3D" id="3.40.190.290">
    <property type="match status" value="1"/>
</dbReference>
<evidence type="ECO:0000259" key="5">
    <source>
        <dbReference type="PROSITE" id="PS50931"/>
    </source>
</evidence>
<dbReference type="EMBL" id="CABHMY010000100">
    <property type="protein sequence ID" value="VUX09292.1"/>
    <property type="molecule type" value="Genomic_DNA"/>
</dbReference>
<organism evidence="6 7">
    <name type="scientific">Faecalibacterium prausnitzii</name>
    <dbReference type="NCBI Taxonomy" id="853"/>
    <lineage>
        <taxon>Bacteria</taxon>
        <taxon>Bacillati</taxon>
        <taxon>Bacillota</taxon>
        <taxon>Clostridia</taxon>
        <taxon>Eubacteriales</taxon>
        <taxon>Oscillospiraceae</taxon>
        <taxon>Faecalibacterium</taxon>
    </lineage>
</organism>
<keyword evidence="4" id="KW-0804">Transcription</keyword>
<feature type="domain" description="HTH lysR-type" evidence="5">
    <location>
        <begin position="1"/>
        <end position="58"/>
    </location>
</feature>
<dbReference type="Pfam" id="PF03466">
    <property type="entry name" value="LysR_substrate"/>
    <property type="match status" value="1"/>
</dbReference>
<dbReference type="SUPFAM" id="SSF46785">
    <property type="entry name" value="Winged helix' DNA-binding domain"/>
    <property type="match status" value="1"/>
</dbReference>
<keyword evidence="7" id="KW-1185">Reference proteome</keyword>
<dbReference type="Proteomes" id="UP000406184">
    <property type="component" value="Unassembled WGS sequence"/>
</dbReference>
<evidence type="ECO:0000256" key="1">
    <source>
        <dbReference type="ARBA" id="ARBA00009437"/>
    </source>
</evidence>
<comment type="similarity">
    <text evidence="1">Belongs to the LysR transcriptional regulatory family.</text>
</comment>
<dbReference type="Pfam" id="PF00126">
    <property type="entry name" value="HTH_1"/>
    <property type="match status" value="1"/>
</dbReference>
<keyword evidence="3" id="KW-0238">DNA-binding</keyword>
<gene>
    <name evidence="6" type="primary">cynR_1</name>
    <name evidence="6" type="ORF">FPPS064S07_00594</name>
</gene>
<dbReference type="GO" id="GO:0003677">
    <property type="term" value="F:DNA binding"/>
    <property type="evidence" value="ECO:0007669"/>
    <property type="project" value="UniProtKB-KW"/>
</dbReference>
<proteinExistence type="inferred from homology"/>
<dbReference type="InterPro" id="IPR036388">
    <property type="entry name" value="WH-like_DNA-bd_sf"/>
</dbReference>
<evidence type="ECO:0000313" key="7">
    <source>
        <dbReference type="Proteomes" id="UP000406184"/>
    </source>
</evidence>
<sequence length="309" mass="35321">MDTSIFRYVLEVEKYRNITQAAKRLFISQPALTKQLNKLEKELGFSPFDRTHSPISVTPQGEIFLDFARRYVQLESEMMDSLRQFNQIPAEPVLIATTHRGGAYAAVQAAPFMMTHPEIHLSYLNRNSQQCEEELESESVDLAIYTEPVHSENIEYMPVQEDSLVFVIPQESPILEDLDISDNSLEHPVEIDISRFRNPSLRYILATPGQGLYDAEKSFFRKYHITPIHPQRIDYVDTRYLVACSGCGIALLPHTTIRNSSTGQNPVYGTIKGDTLYRYVIVARKKGRNLSPSAEIVWRYMISASAKNR</sequence>
<dbReference type="InterPro" id="IPR036390">
    <property type="entry name" value="WH_DNA-bd_sf"/>
</dbReference>
<dbReference type="Gene3D" id="1.10.10.10">
    <property type="entry name" value="Winged helix-like DNA-binding domain superfamily/Winged helix DNA-binding domain"/>
    <property type="match status" value="1"/>
</dbReference>
<accession>A0A564TPY9</accession>
<evidence type="ECO:0000256" key="2">
    <source>
        <dbReference type="ARBA" id="ARBA00023015"/>
    </source>
</evidence>
<dbReference type="PROSITE" id="PS50931">
    <property type="entry name" value="HTH_LYSR"/>
    <property type="match status" value="1"/>
</dbReference>
<dbReference type="GO" id="GO:0003700">
    <property type="term" value="F:DNA-binding transcription factor activity"/>
    <property type="evidence" value="ECO:0007669"/>
    <property type="project" value="InterPro"/>
</dbReference>
<evidence type="ECO:0000313" key="6">
    <source>
        <dbReference type="EMBL" id="VUX09292.1"/>
    </source>
</evidence>
<dbReference type="InterPro" id="IPR000847">
    <property type="entry name" value="LysR_HTH_N"/>
</dbReference>
<dbReference type="PANTHER" id="PTHR30126">
    <property type="entry name" value="HTH-TYPE TRANSCRIPTIONAL REGULATOR"/>
    <property type="match status" value="1"/>
</dbReference>
<reference evidence="6 7" key="1">
    <citation type="submission" date="2019-07" db="EMBL/GenBank/DDBJ databases">
        <authorList>
            <person name="Hibberd C M."/>
            <person name="Gehrig L. J."/>
            <person name="Chang H.-W."/>
            <person name="Venkatesh S."/>
        </authorList>
    </citation>
    <scope>NUCLEOTIDE SEQUENCE [LARGE SCALE GENOMIC DNA]</scope>
    <source>
        <strain evidence="6">Faecalibacterium_prausnitzii_JG_BgPS064</strain>
    </source>
</reference>
<dbReference type="InterPro" id="IPR005119">
    <property type="entry name" value="LysR_subst-bd"/>
</dbReference>
<keyword evidence="2" id="KW-0805">Transcription regulation</keyword>
<dbReference type="PANTHER" id="PTHR30126:SF96">
    <property type="entry name" value="TRANSCRIPTIONAL REGULATORY PROTEIN, LYSR FAMILY"/>
    <property type="match status" value="1"/>
</dbReference>
<dbReference type="RefSeq" id="WP_158398863.1">
    <property type="nucleotide sequence ID" value="NZ_CABHMY010000100.1"/>
</dbReference>
<name>A0A564TPY9_9FIRM</name>
<dbReference type="AlphaFoldDB" id="A0A564TPY9"/>
<dbReference type="PRINTS" id="PR00039">
    <property type="entry name" value="HTHLYSR"/>
</dbReference>